<evidence type="ECO:0000256" key="2">
    <source>
        <dbReference type="ARBA" id="ARBA00000909"/>
    </source>
</evidence>
<dbReference type="InterPro" id="IPR000631">
    <property type="entry name" value="CARKD"/>
</dbReference>
<dbReference type="NCBIfam" id="TIGR00196">
    <property type="entry name" value="yjeF_cterm"/>
    <property type="match status" value="1"/>
</dbReference>
<comment type="cofactor">
    <cofactor evidence="17">
        <name>Mg(2+)</name>
        <dbReference type="ChEBI" id="CHEBI:18420"/>
    </cofactor>
</comment>
<evidence type="ECO:0000256" key="19">
    <source>
        <dbReference type="PIRNR" id="PIRNR017184"/>
    </source>
</evidence>
<feature type="binding site" evidence="17">
    <location>
        <position position="248"/>
    </location>
    <ligand>
        <name>(6S)-NADPHX</name>
        <dbReference type="ChEBI" id="CHEBI:64076"/>
    </ligand>
</feature>
<comment type="function">
    <text evidence="18">Catalyzes the epimerization of the S- and R-forms of NAD(P)HX, a damaged form of NAD(P)H that is a result of enzymatic or heat-dependent hydration. This is a prerequisite for the S-specific NAD(P)H-hydrate dehydratase to allow the repair of both epimers of NAD(P)HX.</text>
</comment>
<dbReference type="GO" id="GO:0052856">
    <property type="term" value="F:NAD(P)HX epimerase activity"/>
    <property type="evidence" value="ECO:0007669"/>
    <property type="project" value="UniProtKB-UniRule"/>
</dbReference>
<feature type="binding site" evidence="17">
    <location>
        <position position="360"/>
    </location>
    <ligand>
        <name>(6S)-NADPHX</name>
        <dbReference type="ChEBI" id="CHEBI:64076"/>
    </ligand>
</feature>
<keyword evidence="13" id="KW-0511">Multifunctional enzyme</keyword>
<name>A0A8J7K103_9NEIS</name>
<dbReference type="EC" id="4.2.1.136" evidence="19"/>
<feature type="binding site" evidence="18">
    <location>
        <begin position="118"/>
        <end position="124"/>
    </location>
    <ligand>
        <name>(6S)-NADPHX</name>
        <dbReference type="ChEBI" id="CHEBI:64076"/>
    </ligand>
</feature>
<comment type="caution">
    <text evidence="22">The sequence shown here is derived from an EMBL/GenBank/DDBJ whole genome shotgun (WGS) entry which is preliminary data.</text>
</comment>
<comment type="similarity">
    <text evidence="3 19">In the N-terminal section; belongs to the NnrE/AIBP family.</text>
</comment>
<comment type="similarity">
    <text evidence="4 19">In the C-terminal section; belongs to the NnrD/CARKD family.</text>
</comment>
<evidence type="ECO:0000259" key="20">
    <source>
        <dbReference type="PROSITE" id="PS51383"/>
    </source>
</evidence>
<evidence type="ECO:0000256" key="1">
    <source>
        <dbReference type="ARBA" id="ARBA00000013"/>
    </source>
</evidence>
<dbReference type="GO" id="GO:0046872">
    <property type="term" value="F:metal ion binding"/>
    <property type="evidence" value="ECO:0007669"/>
    <property type="project" value="UniProtKB-UniRule"/>
</dbReference>
<dbReference type="Pfam" id="PF03853">
    <property type="entry name" value="YjeF_N"/>
    <property type="match status" value="1"/>
</dbReference>
<dbReference type="PANTHER" id="PTHR12592:SF0">
    <property type="entry name" value="ATP-DEPENDENT (S)-NAD(P)H-HYDRATE DEHYDRATASE"/>
    <property type="match status" value="1"/>
</dbReference>
<accession>A0A8J7K103</accession>
<keyword evidence="8 17" id="KW-0521">NADP</keyword>
<dbReference type="HAMAP" id="MF_01965">
    <property type="entry name" value="NADHX_dehydratase"/>
    <property type="match status" value="1"/>
</dbReference>
<dbReference type="RefSeq" id="WP_194114406.1">
    <property type="nucleotide sequence ID" value="NZ_JADFUA010000001.1"/>
</dbReference>
<feature type="binding site" evidence="17">
    <location>
        <position position="427"/>
    </location>
    <ligand>
        <name>(6S)-NADPHX</name>
        <dbReference type="ChEBI" id="CHEBI:64076"/>
    </ligand>
</feature>
<dbReference type="InterPro" id="IPR036652">
    <property type="entry name" value="YjeF_N_dom_sf"/>
</dbReference>
<evidence type="ECO:0000256" key="12">
    <source>
        <dbReference type="ARBA" id="ARBA00023239"/>
    </source>
</evidence>
<keyword evidence="10 17" id="KW-0520">NAD</keyword>
<comment type="function">
    <text evidence="14 19">Bifunctional enzyme that catalyzes the epimerization of the S- and R-forms of NAD(P)HX and the dehydration of the S-form of NAD(P)HX at the expense of ADP, which is converted to AMP. This allows the repair of both epimers of NAD(P)HX, a damaged form of NAD(P)H that is a result of enzymatic or heat-dependent hydration.</text>
</comment>
<keyword evidence="7 17" id="KW-0067">ATP-binding</keyword>
<sequence>MKPLLDTRAIRSIEMAALADGVPLMQRAGTQAANWISEHYPHARKILVLAGPGNNGGDALILANVLAQRQIDTMLLVVYPDSNYQSEALQAWQAYTGTRITESNFPESADLVVDGVFGLGLRRPLDPHAQSCLRLAAALGCPVIALDLPSGVNPDTGAVDPATIAATHTLTFLAEKPGLHTGKAKDYCGTITLFDLGITVSDEANAGHLLSPHSITPFLERLQRKHDTHKGSFGCVEVIGGDKGMVGAPLLAARAALYAGAGKIRAHFLAPHAPTVDLLHPELMLSNGLDWHYRPEVTVQTLGPGLGQSEAARRLVADVLRQSPTPLLLDADALNLIAESPDLQTFLLQRPNGTTILTPHPREAARLLNCTVTEVQMDRISTARTLSSHFQSICILKGAGTVIAAPDGRYWLNQSGNAALSCAGQGDLLAGLIGGLLAQHLSPLESALSGVMVHGLAGDLWLQAKNRGLGLISQEILPIFRKILNNR</sequence>
<evidence type="ECO:0000256" key="17">
    <source>
        <dbReference type="HAMAP-Rule" id="MF_01965"/>
    </source>
</evidence>
<dbReference type="Proteomes" id="UP000604481">
    <property type="component" value="Unassembled WGS sequence"/>
</dbReference>
<evidence type="ECO:0000256" key="14">
    <source>
        <dbReference type="ARBA" id="ARBA00025153"/>
    </source>
</evidence>
<dbReference type="CDD" id="cd01171">
    <property type="entry name" value="YXKO-related"/>
    <property type="match status" value="1"/>
</dbReference>
<evidence type="ECO:0000256" key="5">
    <source>
        <dbReference type="ARBA" id="ARBA00022723"/>
    </source>
</evidence>
<evidence type="ECO:0000256" key="3">
    <source>
        <dbReference type="ARBA" id="ARBA00006001"/>
    </source>
</evidence>
<keyword evidence="11 18" id="KW-0413">Isomerase</keyword>
<evidence type="ECO:0000256" key="16">
    <source>
        <dbReference type="ARBA" id="ARBA00049209"/>
    </source>
</evidence>
<evidence type="ECO:0000256" key="9">
    <source>
        <dbReference type="ARBA" id="ARBA00022958"/>
    </source>
</evidence>
<dbReference type="NCBIfam" id="TIGR00197">
    <property type="entry name" value="yjeF_nterm"/>
    <property type="match status" value="1"/>
</dbReference>
<evidence type="ECO:0000256" key="13">
    <source>
        <dbReference type="ARBA" id="ARBA00023268"/>
    </source>
</evidence>
<keyword evidence="5 18" id="KW-0479">Metal-binding</keyword>
<feature type="binding site" evidence="18">
    <location>
        <begin position="54"/>
        <end position="58"/>
    </location>
    <ligand>
        <name>(6S)-NADPHX</name>
        <dbReference type="ChEBI" id="CHEBI:64076"/>
    </ligand>
</feature>
<feature type="domain" description="YjeF C-terminal" evidence="20">
    <location>
        <begin position="213"/>
        <end position="487"/>
    </location>
</feature>
<feature type="binding site" evidence="17">
    <location>
        <position position="305"/>
    </location>
    <ligand>
        <name>(6S)-NADPHX</name>
        <dbReference type="ChEBI" id="CHEBI:64076"/>
    </ligand>
</feature>
<keyword evidence="12 17" id="KW-0456">Lyase</keyword>
<dbReference type="AlphaFoldDB" id="A0A8J7K103"/>
<feature type="binding site" evidence="17">
    <location>
        <begin position="397"/>
        <end position="401"/>
    </location>
    <ligand>
        <name>AMP</name>
        <dbReference type="ChEBI" id="CHEBI:456215"/>
    </ligand>
</feature>
<evidence type="ECO:0000256" key="18">
    <source>
        <dbReference type="HAMAP-Rule" id="MF_01966"/>
    </source>
</evidence>
<keyword evidence="9 18" id="KW-0630">Potassium</keyword>
<gene>
    <name evidence="17" type="primary">nnrD</name>
    <name evidence="18" type="synonym">nnrE</name>
    <name evidence="22" type="ORF">INR99_00900</name>
</gene>
<evidence type="ECO:0000256" key="4">
    <source>
        <dbReference type="ARBA" id="ARBA00009524"/>
    </source>
</evidence>
<evidence type="ECO:0000313" key="22">
    <source>
        <dbReference type="EMBL" id="MBE9607897.1"/>
    </source>
</evidence>
<feature type="domain" description="YjeF N-terminal" evidence="21">
    <location>
        <begin position="10"/>
        <end position="204"/>
    </location>
</feature>
<evidence type="ECO:0000256" key="8">
    <source>
        <dbReference type="ARBA" id="ARBA00022857"/>
    </source>
</evidence>
<keyword evidence="6 17" id="KW-0547">Nucleotide-binding</keyword>
<comment type="catalytic activity">
    <reaction evidence="1 18 19">
        <text>(6R)-NADHX = (6S)-NADHX</text>
        <dbReference type="Rhea" id="RHEA:32215"/>
        <dbReference type="ChEBI" id="CHEBI:64074"/>
        <dbReference type="ChEBI" id="CHEBI:64075"/>
        <dbReference type="EC" id="5.1.99.6"/>
    </reaction>
</comment>
<evidence type="ECO:0000256" key="10">
    <source>
        <dbReference type="ARBA" id="ARBA00023027"/>
    </source>
</evidence>
<dbReference type="GO" id="GO:0110051">
    <property type="term" value="P:metabolite repair"/>
    <property type="evidence" value="ECO:0007669"/>
    <property type="project" value="TreeGrafter"/>
</dbReference>
<evidence type="ECO:0000256" key="11">
    <source>
        <dbReference type="ARBA" id="ARBA00023235"/>
    </source>
</evidence>
<comment type="function">
    <text evidence="17">Catalyzes the dehydration of the S-form of NAD(P)HX at the expense of ADP, which is converted to AMP. Together with NAD(P)HX epimerase, which catalyzes the epimerization of the S- and R-forms, the enzyme allows the repair of both epimers of NAD(P)HX, a damaged form of NAD(P)H that is a result of enzymatic or heat-dependent hydration.</text>
</comment>
<keyword evidence="23" id="KW-1185">Reference proteome</keyword>
<dbReference type="Gene3D" id="3.40.50.10260">
    <property type="entry name" value="YjeF N-terminal domain"/>
    <property type="match status" value="1"/>
</dbReference>
<evidence type="ECO:0000256" key="7">
    <source>
        <dbReference type="ARBA" id="ARBA00022840"/>
    </source>
</evidence>
<evidence type="ECO:0000313" key="23">
    <source>
        <dbReference type="Proteomes" id="UP000604481"/>
    </source>
</evidence>
<dbReference type="InterPro" id="IPR029056">
    <property type="entry name" value="Ribokinase-like"/>
</dbReference>
<dbReference type="PROSITE" id="PS51383">
    <property type="entry name" value="YJEF_C_3"/>
    <property type="match status" value="1"/>
</dbReference>
<dbReference type="Pfam" id="PF01256">
    <property type="entry name" value="Carb_kinase"/>
    <property type="match status" value="1"/>
</dbReference>
<dbReference type="GO" id="GO:0052855">
    <property type="term" value="F:ADP-dependent NAD(P)H-hydrate dehydratase activity"/>
    <property type="evidence" value="ECO:0007669"/>
    <property type="project" value="UniProtKB-UniRule"/>
</dbReference>
<dbReference type="EC" id="5.1.99.6" evidence="19"/>
<comment type="catalytic activity">
    <reaction evidence="2 18 19">
        <text>(6R)-NADPHX = (6S)-NADPHX</text>
        <dbReference type="Rhea" id="RHEA:32227"/>
        <dbReference type="ChEBI" id="CHEBI:64076"/>
        <dbReference type="ChEBI" id="CHEBI:64077"/>
        <dbReference type="EC" id="5.1.99.6"/>
    </reaction>
</comment>
<dbReference type="PROSITE" id="PS51385">
    <property type="entry name" value="YJEF_N"/>
    <property type="match status" value="1"/>
</dbReference>
<dbReference type="InterPro" id="IPR030677">
    <property type="entry name" value="Nnr"/>
</dbReference>
<reference evidence="22 23" key="1">
    <citation type="submission" date="2020-10" db="EMBL/GenBank/DDBJ databases">
        <title>The genome sequence of Chitinilyticum litopenaei 4Y14.</title>
        <authorList>
            <person name="Liu Y."/>
        </authorList>
    </citation>
    <scope>NUCLEOTIDE SEQUENCE [LARGE SCALE GENOMIC DNA]</scope>
    <source>
        <strain evidence="22 23">4Y14</strain>
    </source>
</reference>
<evidence type="ECO:0000256" key="6">
    <source>
        <dbReference type="ARBA" id="ARBA00022741"/>
    </source>
</evidence>
<dbReference type="EMBL" id="JADFUA010000001">
    <property type="protein sequence ID" value="MBE9607897.1"/>
    <property type="molecule type" value="Genomic_DNA"/>
</dbReference>
<dbReference type="SUPFAM" id="SSF64153">
    <property type="entry name" value="YjeF N-terminal domain-like"/>
    <property type="match status" value="1"/>
</dbReference>
<feature type="binding site" evidence="17">
    <location>
        <position position="426"/>
    </location>
    <ligand>
        <name>AMP</name>
        <dbReference type="ChEBI" id="CHEBI:456215"/>
    </ligand>
</feature>
<comment type="catalytic activity">
    <reaction evidence="15 17 19">
        <text>(6S)-NADHX + ADP = AMP + phosphate + NADH + H(+)</text>
        <dbReference type="Rhea" id="RHEA:32223"/>
        <dbReference type="ChEBI" id="CHEBI:15378"/>
        <dbReference type="ChEBI" id="CHEBI:43474"/>
        <dbReference type="ChEBI" id="CHEBI:57945"/>
        <dbReference type="ChEBI" id="CHEBI:64074"/>
        <dbReference type="ChEBI" id="CHEBI:456215"/>
        <dbReference type="ChEBI" id="CHEBI:456216"/>
        <dbReference type="EC" id="4.2.1.136"/>
    </reaction>
</comment>
<dbReference type="GO" id="GO:0005524">
    <property type="term" value="F:ATP binding"/>
    <property type="evidence" value="ECO:0007669"/>
    <property type="project" value="UniProtKB-UniRule"/>
</dbReference>
<comment type="subunit">
    <text evidence="17">Homotetramer.</text>
</comment>
<evidence type="ECO:0000256" key="15">
    <source>
        <dbReference type="ARBA" id="ARBA00048238"/>
    </source>
</evidence>
<feature type="binding site" evidence="18">
    <location>
        <position position="147"/>
    </location>
    <ligand>
        <name>(6S)-NADPHX</name>
        <dbReference type="ChEBI" id="CHEBI:64076"/>
    </ligand>
</feature>
<proteinExistence type="inferred from homology"/>
<feature type="binding site" evidence="18">
    <location>
        <position position="150"/>
    </location>
    <ligand>
        <name>K(+)</name>
        <dbReference type="ChEBI" id="CHEBI:29103"/>
    </ligand>
</feature>
<comment type="caution">
    <text evidence="18">Lacks conserved residue(s) required for the propagation of feature annotation.</text>
</comment>
<evidence type="ECO:0000259" key="21">
    <source>
        <dbReference type="PROSITE" id="PS51385"/>
    </source>
</evidence>
<dbReference type="HAMAP" id="MF_01966">
    <property type="entry name" value="NADHX_epimerase"/>
    <property type="match status" value="1"/>
</dbReference>
<dbReference type="Gene3D" id="3.40.1190.20">
    <property type="match status" value="1"/>
</dbReference>
<feature type="binding site" evidence="18">
    <location>
        <position position="114"/>
    </location>
    <ligand>
        <name>K(+)</name>
        <dbReference type="ChEBI" id="CHEBI:29103"/>
    </ligand>
</feature>
<dbReference type="PIRSF" id="PIRSF017184">
    <property type="entry name" value="Nnr"/>
    <property type="match status" value="1"/>
</dbReference>
<comment type="similarity">
    <text evidence="18">Belongs to the NnrE/AIBP family.</text>
</comment>
<dbReference type="GO" id="GO:0046496">
    <property type="term" value="P:nicotinamide nucleotide metabolic process"/>
    <property type="evidence" value="ECO:0007669"/>
    <property type="project" value="UniProtKB-UniRule"/>
</dbReference>
<feature type="binding site" evidence="18">
    <location>
        <position position="55"/>
    </location>
    <ligand>
        <name>K(+)</name>
        <dbReference type="ChEBI" id="CHEBI:29103"/>
    </ligand>
</feature>
<dbReference type="InterPro" id="IPR004443">
    <property type="entry name" value="YjeF_N_dom"/>
</dbReference>
<comment type="catalytic activity">
    <reaction evidence="16 17 19">
        <text>(6S)-NADPHX + ADP = AMP + phosphate + NADPH + H(+)</text>
        <dbReference type="Rhea" id="RHEA:32235"/>
        <dbReference type="ChEBI" id="CHEBI:15378"/>
        <dbReference type="ChEBI" id="CHEBI:43474"/>
        <dbReference type="ChEBI" id="CHEBI:57783"/>
        <dbReference type="ChEBI" id="CHEBI:64076"/>
        <dbReference type="ChEBI" id="CHEBI:456215"/>
        <dbReference type="ChEBI" id="CHEBI:456216"/>
        <dbReference type="EC" id="4.2.1.136"/>
    </reaction>
</comment>
<organism evidence="22 23">
    <name type="scientific">Chitinilyticum piscinae</name>
    <dbReference type="NCBI Taxonomy" id="2866724"/>
    <lineage>
        <taxon>Bacteria</taxon>
        <taxon>Pseudomonadati</taxon>
        <taxon>Pseudomonadota</taxon>
        <taxon>Betaproteobacteria</taxon>
        <taxon>Neisseriales</taxon>
        <taxon>Chitinibacteraceae</taxon>
        <taxon>Chitinilyticum</taxon>
    </lineage>
</organism>
<comment type="similarity">
    <text evidence="17">Belongs to the NnrD/CARKD family.</text>
</comment>
<dbReference type="SUPFAM" id="SSF53613">
    <property type="entry name" value="Ribokinase-like"/>
    <property type="match status" value="1"/>
</dbReference>
<comment type="cofactor">
    <cofactor evidence="18 19">
        <name>K(+)</name>
        <dbReference type="ChEBI" id="CHEBI:29103"/>
    </cofactor>
    <text evidence="18 19">Binds 1 potassium ion per subunit.</text>
</comment>
<protein>
    <recommendedName>
        <fullName evidence="19">Bifunctional NAD(P)H-hydrate repair enzyme</fullName>
    </recommendedName>
    <alternativeName>
        <fullName evidence="19">Nicotinamide nucleotide repair protein</fullName>
    </alternativeName>
    <domain>
        <recommendedName>
            <fullName evidence="19">ADP-dependent (S)-NAD(P)H-hydrate dehydratase</fullName>
            <ecNumber evidence="19">4.2.1.136</ecNumber>
        </recommendedName>
        <alternativeName>
            <fullName evidence="19">ADP-dependent NAD(P)HX dehydratase</fullName>
        </alternativeName>
    </domain>
    <domain>
        <recommendedName>
            <fullName evidence="19">NAD(P)H-hydrate epimerase</fullName>
            <ecNumber evidence="19">5.1.99.6</ecNumber>
        </recommendedName>
    </domain>
</protein>
<dbReference type="PANTHER" id="PTHR12592">
    <property type="entry name" value="ATP-DEPENDENT (S)-NAD(P)H-HYDRATE DEHYDRATASE FAMILY MEMBER"/>
    <property type="match status" value="1"/>
</dbReference>